<dbReference type="Gene3D" id="3.40.50.300">
    <property type="entry name" value="P-loop containing nucleotide triphosphate hydrolases"/>
    <property type="match status" value="1"/>
</dbReference>
<evidence type="ECO:0000313" key="2">
    <source>
        <dbReference type="EMBL" id="KRX49460.1"/>
    </source>
</evidence>
<reference evidence="2 3" key="1">
    <citation type="submission" date="2015-01" db="EMBL/GenBank/DDBJ databases">
        <title>Evolution of Trichinella species and genotypes.</title>
        <authorList>
            <person name="Korhonen P.K."/>
            <person name="Edoardo P."/>
            <person name="Giuseppe L.R."/>
            <person name="Gasser R.B."/>
        </authorList>
    </citation>
    <scope>NUCLEOTIDE SEQUENCE [LARGE SCALE GENOMIC DNA]</scope>
    <source>
        <strain evidence="2">ISS417</strain>
    </source>
</reference>
<evidence type="ECO:0000259" key="1">
    <source>
        <dbReference type="Pfam" id="PF00004"/>
    </source>
</evidence>
<dbReference type="GO" id="GO:0003677">
    <property type="term" value="F:DNA binding"/>
    <property type="evidence" value="ECO:0007669"/>
    <property type="project" value="TreeGrafter"/>
</dbReference>
<feature type="domain" description="ATPase AAA-type core" evidence="1">
    <location>
        <begin position="231"/>
        <end position="277"/>
    </location>
</feature>
<dbReference type="GO" id="GO:0016887">
    <property type="term" value="F:ATP hydrolysis activity"/>
    <property type="evidence" value="ECO:0007669"/>
    <property type="project" value="InterPro"/>
</dbReference>
<dbReference type="EMBL" id="JYDJ01000016">
    <property type="protein sequence ID" value="KRX49460.1"/>
    <property type="molecule type" value="Genomic_DNA"/>
</dbReference>
<sequence length="616" mass="72007">MDYKRCKNLHFDYAPFFNCVSVTQLECSTLHADLSEIEESKIIPPVSNLQGTDDLAINYNLSYPKIDIPQHRRFNIVKGIFKNMSESKIIESQFSPYERNIAKQFFKLYCIARNGSDVKNDCGECRKSRPRNNAERLILNEQCEDGKKSNFQIWSEIYAPKLPKEFIENEQTAEALRIWLDKWKQRLKQQPCIQYCTGNKQKKKKKSAFDCFDEEWIDEEKSSDAAMFNAVLLHGPCGSGKTSIVHAMATLCGFQVIEINTNSLRTQRLLEDVLLEATLSHQFHNPVITENIPEMRAWWRKGKASNQSRKRKSDDIRHFFQYSPLSNEKKSSNIQSCSQYKSTNQAVTEKSITDKLKPGKSRQSQRKLLVDVLPDNRERNFLPSVQKFIFESNIPIIMTAESEEILSSFPSVNVKEFSLRRPCLEKLVFHLKLIMLTNNFHIDDDELLKFAEYHQNDWRRCLMNLHFLYEHHVPVDNVHTVNSKKVRENRFTKPISIEERLEKIEQLMIFSENYENEENLDLLLFNDTSDVIWKNFKQLQAVLKQCPSILYCATMTDITVDYLTFMRRMAMSCVDVSGQFDSSSRRRRKTLPYLRRIGIDNREGTLQSLLTSKSLL</sequence>
<dbReference type="PANTHER" id="PTHR23389:SF21">
    <property type="entry name" value="ATPASE FAMILY AAA DOMAIN-CONTAINING PROTEIN 5"/>
    <property type="match status" value="1"/>
</dbReference>
<evidence type="ECO:0000313" key="3">
    <source>
        <dbReference type="Proteomes" id="UP000055048"/>
    </source>
</evidence>
<dbReference type="GO" id="GO:0005634">
    <property type="term" value="C:nucleus"/>
    <property type="evidence" value="ECO:0007669"/>
    <property type="project" value="TreeGrafter"/>
</dbReference>
<organism evidence="2 3">
    <name type="scientific">Trichinella murrelli</name>
    <dbReference type="NCBI Taxonomy" id="144512"/>
    <lineage>
        <taxon>Eukaryota</taxon>
        <taxon>Metazoa</taxon>
        <taxon>Ecdysozoa</taxon>
        <taxon>Nematoda</taxon>
        <taxon>Enoplea</taxon>
        <taxon>Dorylaimia</taxon>
        <taxon>Trichinellida</taxon>
        <taxon>Trichinellidae</taxon>
        <taxon>Trichinella</taxon>
    </lineage>
</organism>
<dbReference type="PANTHER" id="PTHR23389">
    <property type="entry name" value="CHROMOSOME TRANSMISSION FIDELITY FACTOR 18"/>
    <property type="match status" value="1"/>
</dbReference>
<comment type="caution">
    <text evidence="2">The sequence shown here is derived from an EMBL/GenBank/DDBJ whole genome shotgun (WGS) entry which is preliminary data.</text>
</comment>
<dbReference type="SUPFAM" id="SSF52540">
    <property type="entry name" value="P-loop containing nucleoside triphosphate hydrolases"/>
    <property type="match status" value="1"/>
</dbReference>
<protein>
    <submittedName>
        <fullName evidence="2">ATPase family AAA domain-containing protein 5</fullName>
    </submittedName>
</protein>
<dbReference type="Pfam" id="PF00004">
    <property type="entry name" value="AAA"/>
    <property type="match status" value="1"/>
</dbReference>
<dbReference type="InterPro" id="IPR027417">
    <property type="entry name" value="P-loop_NTPase"/>
</dbReference>
<keyword evidence="3" id="KW-1185">Reference proteome</keyword>
<dbReference type="Proteomes" id="UP000055048">
    <property type="component" value="Unassembled WGS sequence"/>
</dbReference>
<proteinExistence type="predicted"/>
<dbReference type="GO" id="GO:0005524">
    <property type="term" value="F:ATP binding"/>
    <property type="evidence" value="ECO:0007669"/>
    <property type="project" value="InterPro"/>
</dbReference>
<dbReference type="AlphaFoldDB" id="A0A0V0UD86"/>
<accession>A0A0V0UD86</accession>
<dbReference type="InterPro" id="IPR003959">
    <property type="entry name" value="ATPase_AAA_core"/>
</dbReference>
<gene>
    <name evidence="2" type="primary">ATAD5</name>
    <name evidence="2" type="ORF">T05_5014</name>
</gene>
<name>A0A0V0UD86_9BILA</name>